<keyword evidence="10" id="KW-1185">Reference proteome</keyword>
<dbReference type="Proteomes" id="UP000275267">
    <property type="component" value="Unassembled WGS sequence"/>
</dbReference>
<reference evidence="10" key="1">
    <citation type="journal article" date="2019" name="Nat. Commun.">
        <title>The genome of broomcorn millet.</title>
        <authorList>
            <person name="Zou C."/>
            <person name="Miki D."/>
            <person name="Li D."/>
            <person name="Tang Q."/>
            <person name="Xiao L."/>
            <person name="Rajput S."/>
            <person name="Deng P."/>
            <person name="Jia W."/>
            <person name="Huang R."/>
            <person name="Zhang M."/>
            <person name="Sun Y."/>
            <person name="Hu J."/>
            <person name="Fu X."/>
            <person name="Schnable P.S."/>
            <person name="Li F."/>
            <person name="Zhang H."/>
            <person name="Feng B."/>
            <person name="Zhu X."/>
            <person name="Liu R."/>
            <person name="Schnable J.C."/>
            <person name="Zhu J.-K."/>
            <person name="Zhang H."/>
        </authorList>
    </citation>
    <scope>NUCLEOTIDE SEQUENCE [LARGE SCALE GENOMIC DNA]</scope>
</reference>
<dbReference type="GO" id="GO:0006952">
    <property type="term" value="P:defense response"/>
    <property type="evidence" value="ECO:0007669"/>
    <property type="project" value="UniProtKB-KW"/>
</dbReference>
<dbReference type="InterPro" id="IPR002182">
    <property type="entry name" value="NB-ARC"/>
</dbReference>
<keyword evidence="6" id="KW-0067">ATP-binding</keyword>
<keyword evidence="5" id="KW-0611">Plant defense</keyword>
<gene>
    <name evidence="9" type="ORF">C2845_PM15G05700</name>
</gene>
<evidence type="ECO:0000256" key="1">
    <source>
        <dbReference type="ARBA" id="ARBA00008894"/>
    </source>
</evidence>
<evidence type="ECO:0000256" key="2">
    <source>
        <dbReference type="ARBA" id="ARBA00022614"/>
    </source>
</evidence>
<dbReference type="PRINTS" id="PR00364">
    <property type="entry name" value="DISEASERSIST"/>
</dbReference>
<evidence type="ECO:0008006" key="11">
    <source>
        <dbReference type="Google" id="ProtNLM"/>
    </source>
</evidence>
<organism evidence="9 10">
    <name type="scientific">Panicum miliaceum</name>
    <name type="common">Proso millet</name>
    <name type="synonym">Broomcorn millet</name>
    <dbReference type="NCBI Taxonomy" id="4540"/>
    <lineage>
        <taxon>Eukaryota</taxon>
        <taxon>Viridiplantae</taxon>
        <taxon>Streptophyta</taxon>
        <taxon>Embryophyta</taxon>
        <taxon>Tracheophyta</taxon>
        <taxon>Spermatophyta</taxon>
        <taxon>Magnoliopsida</taxon>
        <taxon>Liliopsida</taxon>
        <taxon>Poales</taxon>
        <taxon>Poaceae</taxon>
        <taxon>PACMAD clade</taxon>
        <taxon>Panicoideae</taxon>
        <taxon>Panicodae</taxon>
        <taxon>Paniceae</taxon>
        <taxon>Panicinae</taxon>
        <taxon>Panicum</taxon>
        <taxon>Panicum sect. Panicum</taxon>
    </lineage>
</organism>
<dbReference type="GO" id="GO:0043531">
    <property type="term" value="F:ADP binding"/>
    <property type="evidence" value="ECO:0007669"/>
    <property type="project" value="InterPro"/>
</dbReference>
<keyword evidence="4" id="KW-0547">Nucleotide-binding</keyword>
<dbReference type="STRING" id="4540.A0A3L6Q6P4"/>
<dbReference type="EMBL" id="PQIB02000013">
    <property type="protein sequence ID" value="RLM73283.1"/>
    <property type="molecule type" value="Genomic_DNA"/>
</dbReference>
<evidence type="ECO:0000256" key="3">
    <source>
        <dbReference type="ARBA" id="ARBA00022737"/>
    </source>
</evidence>
<protein>
    <recommendedName>
        <fullName evidence="11">Disease resistance protein RGA3</fullName>
    </recommendedName>
</protein>
<dbReference type="InterPro" id="IPR041118">
    <property type="entry name" value="Rx_N"/>
</dbReference>
<dbReference type="GO" id="GO:0005524">
    <property type="term" value="F:ATP binding"/>
    <property type="evidence" value="ECO:0007669"/>
    <property type="project" value="UniProtKB-KW"/>
</dbReference>
<name>A0A3L6Q6P4_PANMI</name>
<evidence type="ECO:0000256" key="6">
    <source>
        <dbReference type="ARBA" id="ARBA00022840"/>
    </source>
</evidence>
<keyword evidence="2" id="KW-0433">Leucine-rich repeat</keyword>
<dbReference type="PANTHER" id="PTHR36766:SF30">
    <property type="entry name" value="TIR-NBS TYPE DISEASE RESISTANCE PROTEIN-RELATED"/>
    <property type="match status" value="1"/>
</dbReference>
<dbReference type="AlphaFoldDB" id="A0A3L6Q6P4"/>
<evidence type="ECO:0000256" key="5">
    <source>
        <dbReference type="ARBA" id="ARBA00022821"/>
    </source>
</evidence>
<evidence type="ECO:0000259" key="8">
    <source>
        <dbReference type="Pfam" id="PF18052"/>
    </source>
</evidence>
<dbReference type="OrthoDB" id="631864at2759"/>
<dbReference type="SUPFAM" id="SSF52540">
    <property type="entry name" value="P-loop containing nucleoside triphosphate hydrolases"/>
    <property type="match status" value="1"/>
</dbReference>
<dbReference type="PANTHER" id="PTHR36766">
    <property type="entry name" value="PLANT BROAD-SPECTRUM MILDEW RESISTANCE PROTEIN RPW8"/>
    <property type="match status" value="1"/>
</dbReference>
<evidence type="ECO:0000256" key="4">
    <source>
        <dbReference type="ARBA" id="ARBA00022741"/>
    </source>
</evidence>
<dbReference type="InterPro" id="IPR027417">
    <property type="entry name" value="P-loop_NTPase"/>
</dbReference>
<evidence type="ECO:0000259" key="7">
    <source>
        <dbReference type="Pfam" id="PF00931"/>
    </source>
</evidence>
<evidence type="ECO:0000313" key="10">
    <source>
        <dbReference type="Proteomes" id="UP000275267"/>
    </source>
</evidence>
<evidence type="ECO:0000313" key="9">
    <source>
        <dbReference type="EMBL" id="RLM73283.1"/>
    </source>
</evidence>
<comment type="similarity">
    <text evidence="1">Belongs to the disease resistance NB-LRR family.</text>
</comment>
<feature type="domain" description="Disease resistance N-terminal" evidence="8">
    <location>
        <begin position="14"/>
        <end position="102"/>
    </location>
</feature>
<sequence>MALAFAGKAVAASAISAIVRKSFDYLDRCTKMEGMRSVKERLERTLPQVQLVFDAIDMERIRDQSEALDAWLWQLRDAVEEAKDVLDEVEYYKLEKKVKSRGNKVCSSLYNCKSLFIQQFSTTFNVGTFKRMADAMKKLDEVAVGVERFILFVDHLDSSSLRHICHQKDVVNPCETSSFMIEETIIGRDTERDQIVEWLIEQGGDNQNQEFCNVTLFALVGIGGMGKTTLAQAAYNDQRVKQCFDCAMWVCVSNDFDVPALTRKIIQEITGRGTDVICLNTLQEILRGKLSSKKFLLVLDDVWNDEADQTGRN</sequence>
<dbReference type="Pfam" id="PF18052">
    <property type="entry name" value="Rx_N"/>
    <property type="match status" value="1"/>
</dbReference>
<dbReference type="Gene3D" id="1.20.5.4130">
    <property type="match status" value="1"/>
</dbReference>
<keyword evidence="3" id="KW-0677">Repeat</keyword>
<dbReference type="Gene3D" id="3.40.50.300">
    <property type="entry name" value="P-loop containing nucleotide triphosphate hydrolases"/>
    <property type="match status" value="1"/>
</dbReference>
<accession>A0A3L6Q6P4</accession>
<feature type="domain" description="NB-ARC" evidence="7">
    <location>
        <begin position="192"/>
        <end position="306"/>
    </location>
</feature>
<proteinExistence type="inferred from homology"/>
<dbReference type="Pfam" id="PF00931">
    <property type="entry name" value="NB-ARC"/>
    <property type="match status" value="1"/>
</dbReference>
<comment type="caution">
    <text evidence="9">The sequence shown here is derived from an EMBL/GenBank/DDBJ whole genome shotgun (WGS) entry which is preliminary data.</text>
</comment>